<protein>
    <submittedName>
        <fullName evidence="3">Class I SAM-dependent methyltransferase</fullName>
        <ecNumber evidence="3">2.1.1.-</ecNumber>
    </submittedName>
</protein>
<dbReference type="EC" id="2.1.1.-" evidence="3"/>
<dbReference type="PANTHER" id="PTHR43861:SF1">
    <property type="entry name" value="TRANS-ACONITATE 2-METHYLTRANSFERASE"/>
    <property type="match status" value="1"/>
</dbReference>
<dbReference type="PANTHER" id="PTHR43861">
    <property type="entry name" value="TRANS-ACONITATE 2-METHYLTRANSFERASE-RELATED"/>
    <property type="match status" value="1"/>
</dbReference>
<dbReference type="Proteomes" id="UP001596395">
    <property type="component" value="Unassembled WGS sequence"/>
</dbReference>
<accession>A0ABD5VEV4</accession>
<organism evidence="3 4">
    <name type="scientific">Halorubellus litoreus</name>
    <dbReference type="NCBI Taxonomy" id="755308"/>
    <lineage>
        <taxon>Archaea</taxon>
        <taxon>Methanobacteriati</taxon>
        <taxon>Methanobacteriota</taxon>
        <taxon>Stenosarchaea group</taxon>
        <taxon>Halobacteria</taxon>
        <taxon>Halobacteriales</taxon>
        <taxon>Halorubellaceae</taxon>
        <taxon>Halorubellus</taxon>
    </lineage>
</organism>
<dbReference type="SUPFAM" id="SSF53335">
    <property type="entry name" value="S-adenosyl-L-methionine-dependent methyltransferases"/>
    <property type="match status" value="1"/>
</dbReference>
<comment type="caution">
    <text evidence="3">The sequence shown here is derived from an EMBL/GenBank/DDBJ whole genome shotgun (WGS) entry which is preliminary data.</text>
</comment>
<dbReference type="Gene3D" id="3.40.50.150">
    <property type="entry name" value="Vaccinia Virus protein VP39"/>
    <property type="match status" value="1"/>
</dbReference>
<evidence type="ECO:0000313" key="4">
    <source>
        <dbReference type="Proteomes" id="UP001596395"/>
    </source>
</evidence>
<dbReference type="InterPro" id="IPR013216">
    <property type="entry name" value="Methyltransf_11"/>
</dbReference>
<evidence type="ECO:0000313" key="3">
    <source>
        <dbReference type="EMBL" id="MFC6953974.1"/>
    </source>
</evidence>
<gene>
    <name evidence="3" type="ORF">ACFQGB_13970</name>
</gene>
<keyword evidence="3" id="KW-0489">Methyltransferase</keyword>
<sequence length="254" mass="28390">MPAEDPPVHDDPGTADDPDRSEERLARDAYDELADSYAVNVRENAYNAHLEFPGTTSLVPDVEGERVLDAGCGTGAYTAWLVEGGAEVVGVDVSEEMLAHARDAVPDDAPAEFHQGDLAEPLEFDDDAFDGVVSALALSYVRDWDGVFGEFRRVLRDDGFLVFSTGHPLDQFGPDAPDAENYFEIERLTKEWDVEVPYYRRPFGELLRPLLANGFRLDDVHEPQPTEAFREQRPERYEKESTHPVFVCVRATAE</sequence>
<name>A0ABD5VEV4_9EURY</name>
<proteinExistence type="predicted"/>
<evidence type="ECO:0000259" key="2">
    <source>
        <dbReference type="Pfam" id="PF08241"/>
    </source>
</evidence>
<evidence type="ECO:0000256" key="1">
    <source>
        <dbReference type="SAM" id="MobiDB-lite"/>
    </source>
</evidence>
<dbReference type="AlphaFoldDB" id="A0ABD5VEV4"/>
<reference evidence="3 4" key="1">
    <citation type="journal article" date="2019" name="Int. J. Syst. Evol. Microbiol.">
        <title>The Global Catalogue of Microorganisms (GCM) 10K type strain sequencing project: providing services to taxonomists for standard genome sequencing and annotation.</title>
        <authorList>
            <consortium name="The Broad Institute Genomics Platform"/>
            <consortium name="The Broad Institute Genome Sequencing Center for Infectious Disease"/>
            <person name="Wu L."/>
            <person name="Ma J."/>
        </authorList>
    </citation>
    <scope>NUCLEOTIDE SEQUENCE [LARGE SCALE GENOMIC DNA]</scope>
    <source>
        <strain evidence="3 4">GX26</strain>
    </source>
</reference>
<dbReference type="CDD" id="cd02440">
    <property type="entry name" value="AdoMet_MTases"/>
    <property type="match status" value="1"/>
</dbReference>
<feature type="domain" description="Methyltransferase type 11" evidence="2">
    <location>
        <begin position="68"/>
        <end position="163"/>
    </location>
</feature>
<feature type="region of interest" description="Disordered" evidence="1">
    <location>
        <begin position="1"/>
        <end position="23"/>
    </location>
</feature>
<dbReference type="Pfam" id="PF08241">
    <property type="entry name" value="Methyltransf_11"/>
    <property type="match status" value="1"/>
</dbReference>
<keyword evidence="4" id="KW-1185">Reference proteome</keyword>
<keyword evidence="3" id="KW-0808">Transferase</keyword>
<dbReference type="RefSeq" id="WP_336350919.1">
    <property type="nucleotide sequence ID" value="NZ_JAZAQL010000002.1"/>
</dbReference>
<dbReference type="EMBL" id="JBHSXN010000002">
    <property type="protein sequence ID" value="MFC6953974.1"/>
    <property type="molecule type" value="Genomic_DNA"/>
</dbReference>
<dbReference type="InterPro" id="IPR029063">
    <property type="entry name" value="SAM-dependent_MTases_sf"/>
</dbReference>
<dbReference type="GO" id="GO:0032259">
    <property type="term" value="P:methylation"/>
    <property type="evidence" value="ECO:0007669"/>
    <property type="project" value="UniProtKB-KW"/>
</dbReference>
<dbReference type="GO" id="GO:0008168">
    <property type="term" value="F:methyltransferase activity"/>
    <property type="evidence" value="ECO:0007669"/>
    <property type="project" value="UniProtKB-KW"/>
</dbReference>